<comment type="caution">
    <text evidence="2">The sequence shown here is derived from an EMBL/GenBank/DDBJ whole genome shotgun (WGS) entry which is preliminary data.</text>
</comment>
<proteinExistence type="predicted"/>
<keyword evidence="3" id="KW-1185">Reference proteome</keyword>
<dbReference type="Gene3D" id="3.40.50.300">
    <property type="entry name" value="P-loop containing nucleotide triphosphate hydrolases"/>
    <property type="match status" value="1"/>
</dbReference>
<dbReference type="Pfam" id="PF13304">
    <property type="entry name" value="AAA_21"/>
    <property type="match status" value="1"/>
</dbReference>
<dbReference type="GO" id="GO:0006302">
    <property type="term" value="P:double-strand break repair"/>
    <property type="evidence" value="ECO:0007669"/>
    <property type="project" value="TreeGrafter"/>
</dbReference>
<evidence type="ECO:0000313" key="2">
    <source>
        <dbReference type="EMBL" id="MBB3121413.1"/>
    </source>
</evidence>
<evidence type="ECO:0000259" key="1">
    <source>
        <dbReference type="Pfam" id="PF13304"/>
    </source>
</evidence>
<evidence type="ECO:0000313" key="3">
    <source>
        <dbReference type="Proteomes" id="UP000541535"/>
    </source>
</evidence>
<name>A0A7W5BEC3_9BURK</name>
<protein>
    <recommendedName>
        <fullName evidence="1">ATPase AAA-type core domain-containing protein</fullName>
    </recommendedName>
</protein>
<dbReference type="AlphaFoldDB" id="A0A7W5BEC3"/>
<accession>A0A7W5BEC3</accession>
<dbReference type="Proteomes" id="UP000541535">
    <property type="component" value="Unassembled WGS sequence"/>
</dbReference>
<dbReference type="PANTHER" id="PTHR32182">
    <property type="entry name" value="DNA REPLICATION AND REPAIR PROTEIN RECF"/>
    <property type="match status" value="1"/>
</dbReference>
<dbReference type="InterPro" id="IPR027417">
    <property type="entry name" value="P-loop_NTPase"/>
</dbReference>
<dbReference type="SUPFAM" id="SSF52540">
    <property type="entry name" value="P-loop containing nucleoside triphosphate hydrolases"/>
    <property type="match status" value="1"/>
</dbReference>
<dbReference type="GO" id="GO:0000731">
    <property type="term" value="P:DNA synthesis involved in DNA repair"/>
    <property type="evidence" value="ECO:0007669"/>
    <property type="project" value="TreeGrafter"/>
</dbReference>
<dbReference type="EMBL" id="JACHXD010000016">
    <property type="protein sequence ID" value="MBB3121413.1"/>
    <property type="molecule type" value="Genomic_DNA"/>
</dbReference>
<organism evidence="2 3">
    <name type="scientific">Pseudoduganella violacea</name>
    <dbReference type="NCBI Taxonomy" id="1715466"/>
    <lineage>
        <taxon>Bacteria</taxon>
        <taxon>Pseudomonadati</taxon>
        <taxon>Pseudomonadota</taxon>
        <taxon>Betaproteobacteria</taxon>
        <taxon>Burkholderiales</taxon>
        <taxon>Oxalobacteraceae</taxon>
        <taxon>Telluria group</taxon>
        <taxon>Pseudoduganella</taxon>
    </lineage>
</organism>
<gene>
    <name evidence="2" type="ORF">FHS03_004491</name>
</gene>
<dbReference type="PANTHER" id="PTHR32182:SF23">
    <property type="entry name" value="ATP BINDING PROTEIN"/>
    <property type="match status" value="1"/>
</dbReference>
<feature type="domain" description="ATPase AAA-type core" evidence="1">
    <location>
        <begin position="331"/>
        <end position="396"/>
    </location>
</feature>
<reference evidence="2 3" key="1">
    <citation type="submission" date="2020-08" db="EMBL/GenBank/DDBJ databases">
        <title>Genomic Encyclopedia of Type Strains, Phase III (KMG-III): the genomes of soil and plant-associated and newly described type strains.</title>
        <authorList>
            <person name="Whitman W."/>
        </authorList>
    </citation>
    <scope>NUCLEOTIDE SEQUENCE [LARGE SCALE GENOMIC DNA]</scope>
    <source>
        <strain evidence="2 3">CECT 8897</strain>
    </source>
</reference>
<dbReference type="InterPro" id="IPR003959">
    <property type="entry name" value="ATPase_AAA_core"/>
</dbReference>
<sequence length="492" mass="55923">MINSIQTKFGELQLVPPAVLKDPGLNIYAADSMTLIVGPNGSGKSRSLYEIVSNVLSVNKSVEGKDNPYSKTQLVYYTPVPFPHPMPPEGEQFIDLGKRKKSVKEYQNFAVLNDIAEFFGFSPQVVFSFHSADYIKLHIAQLFSNTRWVDIEGLPSVLKQAMENLQAKQKDAELQRRKIGYQAYRELPAYQDLLFLEGEAEARIASYLKERLGDDYDLKMQALFYTTKEHSKMNDVVQWFLQELDVPFTRKLKTLPKTAIRAYQQTLNKLQDIWEVLGRPDIARASVLSEAQVMSLQRIGYAGLGDISIKGLSAGGAALLEQFSIIENALRERKPKRDRKFSNLLLLIDEGDVFLHLKWQQKYISFLNSYIRKIRERGIFAAIQVVLTTHSPVLMSDFPRDCIIQLSEDEQQGWAIFGAENNEELVSFGAPLQSIIHQTGKAGTLGEFSVEFMKTVVGKLRAGEQVNDYHIRMIDDPVIQSFVKRLKEMKEI</sequence>
<dbReference type="RefSeq" id="WP_183443132.1">
    <property type="nucleotide sequence ID" value="NZ_JACHXD010000016.1"/>
</dbReference>